<dbReference type="Gene3D" id="3.30.70.2530">
    <property type="match status" value="1"/>
</dbReference>
<dbReference type="PROSITE" id="PS51387">
    <property type="entry name" value="FAD_PCMH"/>
    <property type="match status" value="1"/>
</dbReference>
<evidence type="ECO:0000256" key="1">
    <source>
        <dbReference type="ARBA" id="ARBA00022630"/>
    </source>
</evidence>
<dbReference type="Pfam" id="PF01565">
    <property type="entry name" value="FAD_binding_4"/>
    <property type="match status" value="1"/>
</dbReference>
<organism evidence="4 5">
    <name type="scientific">Paenibacillus hunanensis</name>
    <dbReference type="NCBI Taxonomy" id="539262"/>
    <lineage>
        <taxon>Bacteria</taxon>
        <taxon>Bacillati</taxon>
        <taxon>Bacillota</taxon>
        <taxon>Bacilli</taxon>
        <taxon>Bacillales</taxon>
        <taxon>Paenibacillaceae</taxon>
        <taxon>Paenibacillus</taxon>
    </lineage>
</organism>
<reference evidence="4 5" key="1">
    <citation type="submission" date="2023-07" db="EMBL/GenBank/DDBJ databases">
        <title>Genomic Encyclopedia of Type Strains, Phase IV (KMG-IV): sequencing the most valuable type-strain genomes for metagenomic binning, comparative biology and taxonomic classification.</title>
        <authorList>
            <person name="Goeker M."/>
        </authorList>
    </citation>
    <scope>NUCLEOTIDE SEQUENCE [LARGE SCALE GENOMIC DNA]</scope>
    <source>
        <strain evidence="4 5">DSM 22170</strain>
    </source>
</reference>
<sequence>MSYQNWSGNYTYGATELIYPESIEQLQQLVKQHTKVKVPGSGHTFNSITDTDGVFISLRHWNRILELNQEQQTVTVEGGITYGELCAQLAESGYALHNLASLPHITVAGAIATSTHGSGSHNVSLAGAVQALELIDANGELHTFQAGDEEFAGVVIHLGALGMITKVTLGVVPAYQIRQFVYENLPVSELEQHAKAIFSSAYSVSLFTDWQRPSFHQVWTKSREEDGESYAGRADWYGATPATAPLHPLPGMDAQNCTEQLGKAGMWHERLAHFRMEFTPSAGKELQSEYVMAREHVYEASLAVYALREQLAPILFVSELRTIAADELWLSPFYKQDSVAFHFTWKDNWAAVEQVLPLLEQALAPFQARPHWGKLFTVPAEQLHQQFEKLPDFLKLVQKYDPQGKFSNAYLDTYIRGLS</sequence>
<proteinExistence type="predicted"/>
<comment type="caution">
    <text evidence="4">The sequence shown here is derived from an EMBL/GenBank/DDBJ whole genome shotgun (WGS) entry which is preliminary data.</text>
</comment>
<dbReference type="RefSeq" id="WP_188774668.1">
    <property type="nucleotide sequence ID" value="NZ_BMMB01000003.1"/>
</dbReference>
<dbReference type="InterPro" id="IPR016169">
    <property type="entry name" value="FAD-bd_PCMH_sub2"/>
</dbReference>
<dbReference type="PIRSF" id="PIRSF000136">
    <property type="entry name" value="LGO_GLO"/>
    <property type="match status" value="1"/>
</dbReference>
<dbReference type="InterPro" id="IPR036318">
    <property type="entry name" value="FAD-bd_PCMH-like_sf"/>
</dbReference>
<dbReference type="Proteomes" id="UP001185028">
    <property type="component" value="Unassembled WGS sequence"/>
</dbReference>
<dbReference type="InterPro" id="IPR007173">
    <property type="entry name" value="ALO_C"/>
</dbReference>
<evidence type="ECO:0000259" key="3">
    <source>
        <dbReference type="PROSITE" id="PS51387"/>
    </source>
</evidence>
<dbReference type="PANTHER" id="PTHR43762">
    <property type="entry name" value="L-GULONOLACTONE OXIDASE"/>
    <property type="match status" value="1"/>
</dbReference>
<dbReference type="InterPro" id="IPR006094">
    <property type="entry name" value="Oxid_FAD_bind_N"/>
</dbReference>
<evidence type="ECO:0000256" key="2">
    <source>
        <dbReference type="ARBA" id="ARBA00023002"/>
    </source>
</evidence>
<dbReference type="InterPro" id="IPR010031">
    <property type="entry name" value="FAD_lactone_oxidase-like"/>
</dbReference>
<protein>
    <submittedName>
        <fullName evidence="4">Xylitol oxidase</fullName>
        <ecNumber evidence="4">1.1.3.41</ecNumber>
    </submittedName>
</protein>
<evidence type="ECO:0000313" key="5">
    <source>
        <dbReference type="Proteomes" id="UP001185028"/>
    </source>
</evidence>
<dbReference type="EMBL" id="JAVDQH010000001">
    <property type="protein sequence ID" value="MDR6242178.1"/>
    <property type="molecule type" value="Genomic_DNA"/>
</dbReference>
<dbReference type="SUPFAM" id="SSF56176">
    <property type="entry name" value="FAD-binding/transporter-associated domain-like"/>
    <property type="match status" value="1"/>
</dbReference>
<dbReference type="Gene3D" id="3.30.465.10">
    <property type="match status" value="1"/>
</dbReference>
<dbReference type="InterPro" id="IPR016171">
    <property type="entry name" value="Vanillyl_alc_oxidase_C-sub2"/>
</dbReference>
<dbReference type="Gene3D" id="3.30.43.10">
    <property type="entry name" value="Uridine Diphospho-n-acetylenolpyruvylglucosamine Reductase, domain 2"/>
    <property type="match status" value="1"/>
</dbReference>
<accession>A0ABU1ISF2</accession>
<dbReference type="Pfam" id="PF04030">
    <property type="entry name" value="ALO"/>
    <property type="match status" value="1"/>
</dbReference>
<dbReference type="EC" id="1.1.3.41" evidence="4"/>
<dbReference type="GO" id="GO:0050582">
    <property type="term" value="F:xylitol oxidase activity"/>
    <property type="evidence" value="ECO:0007669"/>
    <property type="project" value="UniProtKB-EC"/>
</dbReference>
<dbReference type="Gene3D" id="1.10.45.10">
    <property type="entry name" value="Vanillyl-alcohol Oxidase, Chain A, domain 4"/>
    <property type="match status" value="1"/>
</dbReference>
<feature type="domain" description="FAD-binding PCMH-type" evidence="3">
    <location>
        <begin position="10"/>
        <end position="174"/>
    </location>
</feature>
<dbReference type="PANTHER" id="PTHR43762:SF1">
    <property type="entry name" value="D-ARABINONO-1,4-LACTONE OXIDASE"/>
    <property type="match status" value="1"/>
</dbReference>
<evidence type="ECO:0000313" key="4">
    <source>
        <dbReference type="EMBL" id="MDR6242178.1"/>
    </source>
</evidence>
<keyword evidence="1" id="KW-0285">Flavoprotein</keyword>
<keyword evidence="5" id="KW-1185">Reference proteome</keyword>
<name>A0ABU1ISF2_9BACL</name>
<gene>
    <name evidence="4" type="ORF">JOC58_000062</name>
</gene>
<dbReference type="Gene3D" id="3.30.70.2520">
    <property type="match status" value="1"/>
</dbReference>
<dbReference type="InterPro" id="IPR016166">
    <property type="entry name" value="FAD-bd_PCMH"/>
</dbReference>
<keyword evidence="2 4" id="KW-0560">Oxidoreductase</keyword>
<dbReference type="InterPro" id="IPR016167">
    <property type="entry name" value="FAD-bd_PCMH_sub1"/>
</dbReference>